<feature type="domain" description="PASTA" evidence="5">
    <location>
        <begin position="578"/>
        <end position="634"/>
    </location>
</feature>
<keyword evidence="7" id="KW-1185">Reference proteome</keyword>
<keyword evidence="3 4" id="KW-0472">Membrane</keyword>
<evidence type="ECO:0000259" key="5">
    <source>
        <dbReference type="PROSITE" id="PS51178"/>
    </source>
</evidence>
<dbReference type="InterPro" id="IPR005311">
    <property type="entry name" value="PBP_dimer"/>
</dbReference>
<dbReference type="Gene3D" id="3.30.450.330">
    <property type="match status" value="1"/>
</dbReference>
<dbReference type="Gene3D" id="3.90.1310.10">
    <property type="entry name" value="Penicillin-binding protein 2a (Domain 2)"/>
    <property type="match status" value="1"/>
</dbReference>
<dbReference type="InterPro" id="IPR012338">
    <property type="entry name" value="Beta-lactam/transpept-like"/>
</dbReference>
<dbReference type="Pfam" id="PF03717">
    <property type="entry name" value="PBP_dimer"/>
    <property type="match status" value="1"/>
</dbReference>
<proteinExistence type="inferred from homology"/>
<dbReference type="CDD" id="cd06576">
    <property type="entry name" value="PASTA_Pbp2x-like_1"/>
    <property type="match status" value="1"/>
</dbReference>
<evidence type="ECO:0000256" key="4">
    <source>
        <dbReference type="SAM" id="Phobius"/>
    </source>
</evidence>
<dbReference type="SUPFAM" id="SSF56601">
    <property type="entry name" value="beta-lactamase/transpeptidase-like"/>
    <property type="match status" value="1"/>
</dbReference>
<comment type="similarity">
    <text evidence="2">Belongs to the transpeptidase family.</text>
</comment>
<dbReference type="SUPFAM" id="SSF54184">
    <property type="entry name" value="Penicillin-binding protein 2x (pbp-2x), c-terminal domain"/>
    <property type="match status" value="1"/>
</dbReference>
<evidence type="ECO:0000313" key="7">
    <source>
        <dbReference type="Proteomes" id="UP001524435"/>
    </source>
</evidence>
<dbReference type="PANTHER" id="PTHR30627:SF1">
    <property type="entry name" value="PEPTIDOGLYCAN D,D-TRANSPEPTIDASE FTSI"/>
    <property type="match status" value="1"/>
</dbReference>
<comment type="caution">
    <text evidence="6">The sequence shown here is derived from an EMBL/GenBank/DDBJ whole genome shotgun (WGS) entry which is preliminary data.</text>
</comment>
<evidence type="ECO:0000256" key="1">
    <source>
        <dbReference type="ARBA" id="ARBA00004370"/>
    </source>
</evidence>
<dbReference type="Pfam" id="PF00905">
    <property type="entry name" value="Transpeptidase"/>
    <property type="match status" value="1"/>
</dbReference>
<dbReference type="InterPro" id="IPR050515">
    <property type="entry name" value="Beta-lactam/transpept"/>
</dbReference>
<dbReference type="SMART" id="SM00740">
    <property type="entry name" value="PASTA"/>
    <property type="match status" value="1"/>
</dbReference>
<dbReference type="Pfam" id="PF03793">
    <property type="entry name" value="PASTA"/>
    <property type="match status" value="1"/>
</dbReference>
<dbReference type="PROSITE" id="PS51178">
    <property type="entry name" value="PASTA"/>
    <property type="match status" value="1"/>
</dbReference>
<dbReference type="InterPro" id="IPR005543">
    <property type="entry name" value="PASTA_dom"/>
</dbReference>
<evidence type="ECO:0000256" key="2">
    <source>
        <dbReference type="ARBA" id="ARBA00007171"/>
    </source>
</evidence>
<keyword evidence="4" id="KW-0812">Transmembrane</keyword>
<comment type="subcellular location">
    <subcellularLocation>
        <location evidence="1">Membrane</location>
    </subcellularLocation>
</comment>
<name>A0ABT1SMY8_9FIRM</name>
<gene>
    <name evidence="6" type="ORF">NE663_10010</name>
</gene>
<dbReference type="PANTHER" id="PTHR30627">
    <property type="entry name" value="PEPTIDOGLYCAN D,D-TRANSPEPTIDASE"/>
    <property type="match status" value="1"/>
</dbReference>
<reference evidence="6 7" key="1">
    <citation type="submission" date="2022-06" db="EMBL/GenBank/DDBJ databases">
        <title>Isolation of gut microbiota from human fecal samples.</title>
        <authorList>
            <person name="Pamer E.G."/>
            <person name="Barat B."/>
            <person name="Waligurski E."/>
            <person name="Medina S."/>
            <person name="Paddock L."/>
            <person name="Mostad J."/>
        </authorList>
    </citation>
    <scope>NUCLEOTIDE SEQUENCE [LARGE SCALE GENOMIC DNA]</scope>
    <source>
        <strain evidence="6 7">DFI.6.1</strain>
    </source>
</reference>
<dbReference type="InterPro" id="IPR001460">
    <property type="entry name" value="PCN-bd_Tpept"/>
</dbReference>
<dbReference type="InterPro" id="IPR036138">
    <property type="entry name" value="PBP_dimer_sf"/>
</dbReference>
<keyword evidence="4" id="KW-1133">Transmembrane helix</keyword>
<organism evidence="6 7">
    <name type="scientific">Massilicoli timonensis</name>
    <dbReference type="NCBI Taxonomy" id="2015901"/>
    <lineage>
        <taxon>Bacteria</taxon>
        <taxon>Bacillati</taxon>
        <taxon>Bacillota</taxon>
        <taxon>Erysipelotrichia</taxon>
        <taxon>Erysipelotrichales</taxon>
        <taxon>Erysipelotrichaceae</taxon>
        <taxon>Massilicoli</taxon>
    </lineage>
</organism>
<accession>A0ABT1SMY8</accession>
<dbReference type="RefSeq" id="WP_256198299.1">
    <property type="nucleotide sequence ID" value="NZ_CALVCM010000023.1"/>
</dbReference>
<dbReference type="Gene3D" id="3.40.710.10">
    <property type="entry name" value="DD-peptidase/beta-lactamase superfamily"/>
    <property type="match status" value="1"/>
</dbReference>
<protein>
    <submittedName>
        <fullName evidence="6">Penicillin-binding transpeptidase domain-containing protein</fullName>
    </submittedName>
</protein>
<sequence length="638" mass="70596">MIANRIEKRIHIIFICACLIFGAILLKLGYEQIVHQDFTMEKAMNLWQRDFPVAGRRGAILDRNGTALAYDIPSTSVMVVPAQIKEPKQTAAVLADILEADADAIYEKITNHVSTQKLQPEGRLISDEAAVKLENADLDGVYLIQDSQRYYPNHSYLAQVLGFTGIDNQGLAGLELQYEEILGAKKGALQIPFDAKGNQVDLYDETYEASGKGMDVVLTIDANIQDIVEREMNNLMKRYHPKEALAIAMDPNNGEILAMVSKPDFDPNDYQNYDSTIINRNLPIWKSFEPGSTFKSVTFASALDLKLFDMFQDTYYDRGYEMVGGARIKSWKAGGHGLQTFLQVLENSSNPGFVEISRRMGLDHLYEYVMKFGFGKKTNVDLPGESTGIMFEKEAMGEVEQATVAFGQGISVTPIQLVRAFSAIVNGGTLYEPHITKAIQDPATGEIIEEIKPKAVDQVISKETSDLMRYALESVVANGGGKPSYIKGYQIGGKTGTAQKAENGVYMANEYILSFLSAAPMNDPKIVLYVAVDAPDNDVQYGGTVVAPVVKACYEDILPYLEVEKVSEQIPKKKIWLDPVEIEVPNLIGKKKEEIKQEGLVLEWIGEGDTVIAQLPQAGTTLNEGGKVWLYLEEDSFS</sequence>
<evidence type="ECO:0000256" key="3">
    <source>
        <dbReference type="ARBA" id="ARBA00023136"/>
    </source>
</evidence>
<dbReference type="SUPFAM" id="SSF56519">
    <property type="entry name" value="Penicillin binding protein dimerisation domain"/>
    <property type="match status" value="1"/>
</dbReference>
<evidence type="ECO:0000313" key="6">
    <source>
        <dbReference type="EMBL" id="MCQ5122584.1"/>
    </source>
</evidence>
<dbReference type="EMBL" id="JANGCH010000019">
    <property type="protein sequence ID" value="MCQ5122584.1"/>
    <property type="molecule type" value="Genomic_DNA"/>
</dbReference>
<dbReference type="Proteomes" id="UP001524435">
    <property type="component" value="Unassembled WGS sequence"/>
</dbReference>
<feature type="transmembrane region" description="Helical" evidence="4">
    <location>
        <begin position="12"/>
        <end position="30"/>
    </location>
</feature>